<protein>
    <submittedName>
        <fullName evidence="2">Oidioi.mRNA.OKI2018_I69.chr1.g469.t1.cds</fullName>
    </submittedName>
</protein>
<keyword evidence="1" id="KW-0732">Signal</keyword>
<sequence>MKFSSIIALFGTMASAQFYDYDEPMEKRAGDGNFATGMGGRAFNAYTGRRLRAIDGGSARYRQAMFG</sequence>
<organism evidence="2 3">
    <name type="scientific">Oikopleura dioica</name>
    <name type="common">Tunicate</name>
    <dbReference type="NCBI Taxonomy" id="34765"/>
    <lineage>
        <taxon>Eukaryota</taxon>
        <taxon>Metazoa</taxon>
        <taxon>Chordata</taxon>
        <taxon>Tunicata</taxon>
        <taxon>Appendicularia</taxon>
        <taxon>Copelata</taxon>
        <taxon>Oikopleuridae</taxon>
        <taxon>Oikopleura</taxon>
    </lineage>
</organism>
<dbReference type="Proteomes" id="UP001158576">
    <property type="component" value="Chromosome 1"/>
</dbReference>
<feature type="signal peptide" evidence="1">
    <location>
        <begin position="1"/>
        <end position="16"/>
    </location>
</feature>
<evidence type="ECO:0000313" key="2">
    <source>
        <dbReference type="EMBL" id="CAG5102793.1"/>
    </source>
</evidence>
<accession>A0ABN7SU82</accession>
<gene>
    <name evidence="2" type="ORF">OKIOD_LOCUS9234</name>
</gene>
<evidence type="ECO:0000256" key="1">
    <source>
        <dbReference type="SAM" id="SignalP"/>
    </source>
</evidence>
<evidence type="ECO:0000313" key="3">
    <source>
        <dbReference type="Proteomes" id="UP001158576"/>
    </source>
</evidence>
<name>A0ABN7SU82_OIKDI</name>
<keyword evidence="3" id="KW-1185">Reference proteome</keyword>
<proteinExistence type="predicted"/>
<feature type="chain" id="PRO_5046137434" evidence="1">
    <location>
        <begin position="17"/>
        <end position="67"/>
    </location>
</feature>
<dbReference type="EMBL" id="OU015566">
    <property type="protein sequence ID" value="CAG5102793.1"/>
    <property type="molecule type" value="Genomic_DNA"/>
</dbReference>
<reference evidence="2 3" key="1">
    <citation type="submission" date="2021-04" db="EMBL/GenBank/DDBJ databases">
        <authorList>
            <person name="Bliznina A."/>
        </authorList>
    </citation>
    <scope>NUCLEOTIDE SEQUENCE [LARGE SCALE GENOMIC DNA]</scope>
</reference>